<dbReference type="EMBL" id="JH109152">
    <property type="protein sequence ID" value="EGW23733.1"/>
    <property type="molecule type" value="Genomic_DNA"/>
</dbReference>
<dbReference type="InterPro" id="IPR046342">
    <property type="entry name" value="CBS_dom_sf"/>
</dbReference>
<evidence type="ECO:0000256" key="1">
    <source>
        <dbReference type="ARBA" id="ARBA00023122"/>
    </source>
</evidence>
<dbReference type="HOGENOM" id="CLU_040681_9_1_6"/>
<dbReference type="Proteomes" id="UP000004664">
    <property type="component" value="Unassembled WGS sequence"/>
</dbReference>
<evidence type="ECO:0000313" key="5">
    <source>
        <dbReference type="Proteomes" id="UP000004664"/>
    </source>
</evidence>
<evidence type="ECO:0000259" key="3">
    <source>
        <dbReference type="PROSITE" id="PS51371"/>
    </source>
</evidence>
<reference evidence="4 5" key="1">
    <citation type="submission" date="2011-06" db="EMBL/GenBank/DDBJ databases">
        <title>Genomic sequence of Methylobacter tundripaludum SV96.</title>
        <authorList>
            <consortium name="US DOE Joint Genome Institute"/>
            <person name="Lucas S."/>
            <person name="Han J."/>
            <person name="Lapidus A."/>
            <person name="Cheng J.-F."/>
            <person name="Goodwin L."/>
            <person name="Pitluck S."/>
            <person name="Held B."/>
            <person name="Detter J.C."/>
            <person name="Han C."/>
            <person name="Tapia R."/>
            <person name="Land M."/>
            <person name="Hauser L."/>
            <person name="Kyrpides N."/>
            <person name="Ivanova N."/>
            <person name="Ovchinnikova G."/>
            <person name="Pagani I."/>
            <person name="Klotz M.G."/>
            <person name="Dispirito A.A."/>
            <person name="Murrell J.C."/>
            <person name="Dunfield P."/>
            <person name="Kalyuzhnaya M.G."/>
            <person name="Svenning M."/>
            <person name="Trotsenko Y.A."/>
            <person name="Stein L.Y."/>
            <person name="Woyke T."/>
        </authorList>
    </citation>
    <scope>NUCLEOTIDE SEQUENCE [LARGE SCALE GENOMIC DNA]</scope>
    <source>
        <strain evidence="5">ATCC BAA-1195 / DSM 17260 / SV96</strain>
    </source>
</reference>
<keyword evidence="5" id="KW-1185">Reference proteome</keyword>
<evidence type="ECO:0000313" key="4">
    <source>
        <dbReference type="EMBL" id="EGW23733.1"/>
    </source>
</evidence>
<dbReference type="SMART" id="SM00116">
    <property type="entry name" value="CBS"/>
    <property type="match status" value="2"/>
</dbReference>
<dbReference type="InterPro" id="IPR051257">
    <property type="entry name" value="Diverse_CBS-Domain"/>
</dbReference>
<keyword evidence="1 2" id="KW-0129">CBS domain</keyword>
<dbReference type="SUPFAM" id="SSF54631">
    <property type="entry name" value="CBS-domain pair"/>
    <property type="match status" value="1"/>
</dbReference>
<dbReference type="PANTHER" id="PTHR43080">
    <property type="entry name" value="CBS DOMAIN-CONTAINING PROTEIN CBSX3, MITOCHONDRIAL"/>
    <property type="match status" value="1"/>
</dbReference>
<dbReference type="AlphaFoldDB" id="G3IR86"/>
<dbReference type="Pfam" id="PF00571">
    <property type="entry name" value="CBS"/>
    <property type="match status" value="2"/>
</dbReference>
<name>G3IR86_METTV</name>
<dbReference type="OrthoDB" id="9794094at2"/>
<dbReference type="PROSITE" id="PS51371">
    <property type="entry name" value="CBS"/>
    <property type="match status" value="2"/>
</dbReference>
<dbReference type="Gene3D" id="3.10.580.10">
    <property type="entry name" value="CBS-domain"/>
    <property type="match status" value="1"/>
</dbReference>
<dbReference type="RefSeq" id="WP_006892037.1">
    <property type="nucleotide sequence ID" value="NZ_JH109152.1"/>
</dbReference>
<sequence length="146" mass="16319">MIVADIMTANPVTVNMDTELLVIKDIFDHVYFHHLLVENESDKTIAGVISDCDLLSALSPYIHTASETLRDIETLQKRAHQIMSRQIDTVTPTTDCNIAVQKMLDADISCLPVVGDDKVILGIVTWKDFLIHYLKQQSPKTISALL</sequence>
<dbReference type="InterPro" id="IPR000644">
    <property type="entry name" value="CBS_dom"/>
</dbReference>
<dbReference type="eggNOG" id="COG0517">
    <property type="taxonomic scope" value="Bacteria"/>
</dbReference>
<evidence type="ECO:0000256" key="2">
    <source>
        <dbReference type="PROSITE-ProRule" id="PRU00703"/>
    </source>
</evidence>
<gene>
    <name evidence="4" type="ORF">Mettu_2596</name>
</gene>
<feature type="domain" description="CBS" evidence="3">
    <location>
        <begin position="7"/>
        <end position="66"/>
    </location>
</feature>
<organism evidence="4 5">
    <name type="scientific">Methylobacter tundripaludum (strain ATCC BAA-1195 / DSM 17260 / SV96)</name>
    <dbReference type="NCBI Taxonomy" id="697282"/>
    <lineage>
        <taxon>Bacteria</taxon>
        <taxon>Pseudomonadati</taxon>
        <taxon>Pseudomonadota</taxon>
        <taxon>Gammaproteobacteria</taxon>
        <taxon>Methylococcales</taxon>
        <taxon>Methylococcaceae</taxon>
        <taxon>Methylobacter</taxon>
    </lineage>
</organism>
<dbReference type="PANTHER" id="PTHR43080:SF2">
    <property type="entry name" value="CBS DOMAIN-CONTAINING PROTEIN"/>
    <property type="match status" value="1"/>
</dbReference>
<accession>G3IR86</accession>
<dbReference type="STRING" id="697282.Mettu_2596"/>
<proteinExistence type="predicted"/>
<protein>
    <submittedName>
        <fullName evidence="4">CBS domain containing protein</fullName>
    </submittedName>
</protein>
<feature type="domain" description="CBS" evidence="3">
    <location>
        <begin position="83"/>
        <end position="140"/>
    </location>
</feature>